<protein>
    <submittedName>
        <fullName evidence="2">Uncharacterized protein</fullName>
    </submittedName>
</protein>
<dbReference type="OrthoDB" id="9767539at2"/>
<comment type="caution">
    <text evidence="2">The sequence shown here is derived from an EMBL/GenBank/DDBJ whole genome shotgun (WGS) entry which is preliminary data.</text>
</comment>
<evidence type="ECO:0000313" key="2">
    <source>
        <dbReference type="EMBL" id="RUO63133.1"/>
    </source>
</evidence>
<keyword evidence="3" id="KW-1185">Reference proteome</keyword>
<keyword evidence="1" id="KW-0732">Signal</keyword>
<dbReference type="EMBL" id="PIPY01000002">
    <property type="protein sequence ID" value="RUO63133.1"/>
    <property type="molecule type" value="Genomic_DNA"/>
</dbReference>
<proteinExistence type="predicted"/>
<dbReference type="Proteomes" id="UP000288259">
    <property type="component" value="Unassembled WGS sequence"/>
</dbReference>
<evidence type="ECO:0000313" key="3">
    <source>
        <dbReference type="Proteomes" id="UP000288259"/>
    </source>
</evidence>
<evidence type="ECO:0000256" key="1">
    <source>
        <dbReference type="SAM" id="SignalP"/>
    </source>
</evidence>
<organism evidence="2 3">
    <name type="scientific">Pseudidiomarina insulisalsae</name>
    <dbReference type="NCBI Taxonomy" id="575789"/>
    <lineage>
        <taxon>Bacteria</taxon>
        <taxon>Pseudomonadati</taxon>
        <taxon>Pseudomonadota</taxon>
        <taxon>Gammaproteobacteria</taxon>
        <taxon>Alteromonadales</taxon>
        <taxon>Idiomarinaceae</taxon>
        <taxon>Pseudidiomarina</taxon>
    </lineage>
</organism>
<gene>
    <name evidence="2" type="ORF">CWI71_02610</name>
</gene>
<feature type="chain" id="PRO_5019361787" evidence="1">
    <location>
        <begin position="27"/>
        <end position="404"/>
    </location>
</feature>
<name>A0A432YPZ3_9GAMM</name>
<feature type="signal peptide" evidence="1">
    <location>
        <begin position="1"/>
        <end position="26"/>
    </location>
</feature>
<accession>A0A432YPZ3</accession>
<sequence>MSSASLKTTVTLLTWFAAAPFFGAYASEPQATEVAFDFRYRLEYVDQENPLQRALASTLRSRMTVNTDIARLFQVAPMSGLSALVEIDNVSNIGGQRFNSTVNGHNDYSVVADPEGTDVNQAFLSYRFSQQSSITAGRQRVNYLNQRFLGGVGWRQNEQTFDGYRYQHALSNISSLDVGYFHNVNRIFGPDGSSADHKGNFYTSLFTLQPAAGHQAAAFYYDFEFSDWQERSSRTYGIDYSLAFAAPWALKAQMTLARQDDAHQNTQNFTHSYHRLSIDWDFGPATLTVGQERLAGNGDSALQTPLATLHAFNGFADIFLNTPADGLRDDWLALKGQHHKWKWRLAYHDFRADHGAHDYGDELDLTAQYVFSHQLSLLLKLASYQADSLAVDTNKAWFMLSYKH</sequence>
<reference evidence="3" key="1">
    <citation type="journal article" date="2018" name="Front. Microbiol.">
        <title>Genome-Based Analysis Reveals the Taxonomy and Diversity of the Family Idiomarinaceae.</title>
        <authorList>
            <person name="Liu Y."/>
            <person name="Lai Q."/>
            <person name="Shao Z."/>
        </authorList>
    </citation>
    <scope>NUCLEOTIDE SEQUENCE [LARGE SCALE GENOMIC DNA]</scope>
    <source>
        <strain evidence="3">CVS-6</strain>
    </source>
</reference>
<dbReference type="AlphaFoldDB" id="A0A432YPZ3"/>
<dbReference type="RefSeq" id="WP_126753699.1">
    <property type="nucleotide sequence ID" value="NZ_PIPY01000002.1"/>
</dbReference>